<organism evidence="2 3">
    <name type="scientific">Nostoc commune NIES-4072</name>
    <dbReference type="NCBI Taxonomy" id="2005467"/>
    <lineage>
        <taxon>Bacteria</taxon>
        <taxon>Bacillati</taxon>
        <taxon>Cyanobacteriota</taxon>
        <taxon>Cyanophyceae</taxon>
        <taxon>Nostocales</taxon>
        <taxon>Nostocaceae</taxon>
        <taxon>Nostoc</taxon>
    </lineage>
</organism>
<keyword evidence="1" id="KW-1133">Transmembrane helix</keyword>
<dbReference type="Proteomes" id="UP000245124">
    <property type="component" value="Unassembled WGS sequence"/>
</dbReference>
<comment type="caution">
    <text evidence="2">The sequence shown here is derived from an EMBL/GenBank/DDBJ whole genome shotgun (WGS) entry which is preliminary data.</text>
</comment>
<keyword evidence="1" id="KW-0472">Membrane</keyword>
<dbReference type="AlphaFoldDB" id="A0A2R5G5T5"/>
<evidence type="ECO:0000256" key="1">
    <source>
        <dbReference type="SAM" id="Phobius"/>
    </source>
</evidence>
<reference evidence="2 3" key="1">
    <citation type="submission" date="2017-06" db="EMBL/GenBank/DDBJ databases">
        <title>Genome sequencing of cyanobaciteial culture collection at National Institute for Environmental Studies (NIES).</title>
        <authorList>
            <person name="Hirose Y."/>
            <person name="Shimura Y."/>
            <person name="Fujisawa T."/>
            <person name="Nakamura Y."/>
            <person name="Kawachi M."/>
        </authorList>
    </citation>
    <scope>NUCLEOTIDE SEQUENCE [LARGE SCALE GENOMIC DNA]</scope>
    <source>
        <strain evidence="2 3">NIES-4072</strain>
    </source>
</reference>
<keyword evidence="3" id="KW-1185">Reference proteome</keyword>
<protein>
    <submittedName>
        <fullName evidence="2">Uncharacterized protein</fullName>
    </submittedName>
</protein>
<feature type="transmembrane region" description="Helical" evidence="1">
    <location>
        <begin position="12"/>
        <end position="28"/>
    </location>
</feature>
<gene>
    <name evidence="2" type="ORF">NIES4072_71230</name>
</gene>
<accession>A0A2R5G5T5</accession>
<evidence type="ECO:0000313" key="2">
    <source>
        <dbReference type="EMBL" id="GBG23411.1"/>
    </source>
</evidence>
<name>A0A2R5G5T5_NOSCO</name>
<sequence length="70" mass="7563">MKSSIYSLSSLVKQTAQVGIIFLIMLLLTGGRPSGFVVGSTACFGLVFVVWSESKSRNNSATKSLNEKNY</sequence>
<evidence type="ECO:0000313" key="3">
    <source>
        <dbReference type="Proteomes" id="UP000245124"/>
    </source>
</evidence>
<dbReference type="EMBL" id="BDUD01000002">
    <property type="protein sequence ID" value="GBG23411.1"/>
    <property type="molecule type" value="Genomic_DNA"/>
</dbReference>
<proteinExistence type="predicted"/>
<feature type="transmembrane region" description="Helical" evidence="1">
    <location>
        <begin position="34"/>
        <end position="51"/>
    </location>
</feature>
<keyword evidence="1" id="KW-0812">Transmembrane</keyword>